<feature type="compositionally biased region" description="Pro residues" evidence="4">
    <location>
        <begin position="545"/>
        <end position="554"/>
    </location>
</feature>
<name>A0A836C6T5_9CHLO</name>
<dbReference type="InterPro" id="IPR015353">
    <property type="entry name" value="Rubisco_LSMT_subst-bd"/>
</dbReference>
<evidence type="ECO:0000313" key="6">
    <source>
        <dbReference type="EMBL" id="KAG2501249.1"/>
    </source>
</evidence>
<comment type="caution">
    <text evidence="6">The sequence shown here is derived from an EMBL/GenBank/DDBJ whole genome shotgun (WGS) entry which is preliminary data.</text>
</comment>
<dbReference type="InterPro" id="IPR046341">
    <property type="entry name" value="SET_dom_sf"/>
</dbReference>
<dbReference type="GO" id="GO:0016279">
    <property type="term" value="F:protein-lysine N-methyltransferase activity"/>
    <property type="evidence" value="ECO:0007669"/>
    <property type="project" value="TreeGrafter"/>
</dbReference>
<dbReference type="SUPFAM" id="SSF82199">
    <property type="entry name" value="SET domain"/>
    <property type="match status" value="2"/>
</dbReference>
<dbReference type="InterPro" id="IPR036464">
    <property type="entry name" value="Rubisco_LSMT_subst-bd_sf"/>
</dbReference>
<feature type="compositionally biased region" description="Gly residues" evidence="4">
    <location>
        <begin position="230"/>
        <end position="244"/>
    </location>
</feature>
<keyword evidence="3" id="KW-0949">S-adenosyl-L-methionine</keyword>
<accession>A0A836C6T5</accession>
<dbReference type="CDD" id="cd10527">
    <property type="entry name" value="SET_LSMT"/>
    <property type="match status" value="1"/>
</dbReference>
<evidence type="ECO:0000256" key="2">
    <source>
        <dbReference type="ARBA" id="ARBA00022679"/>
    </source>
</evidence>
<sequence length="554" mass="58063">MADPEFVDWCLSSGVQLNGIVAAYVEEGWRGIVATRGLAPDEVVLRVPERLLMTTRSARRDPQLAAALQRCGGGATDGGLTPFQLLAVHLLHEVSRGSSSAWHPYLRQLPRSCTSLPNFSQQQAEALQLPHGVEAAQAAAAKAREDWMAAEPVLQELGLPKRLTGLRAWLWAASTLASRTMYLPWCPAGALTPYGDLHNYQPPPPPFTPCLESPDAGAPTSGVDQPGAIGADGGGGGGGTGASGAQGVQVPGQSSKQGDPGSVEVATPELAELQLSGSTPPSDGRPAADAEGCSSIAGDGSWDEQGQAYCIFARRRYRAGEQVMLCYGRHTNLELLEHYGFVLDDNPHDAAPLDVDFLPLPPSARALPGPPPPAPAEAFLHPSGHPSWALLAWLRRCAATPAERRTLGHALAAGERISEEGDRQVLRWLSAACLAQLARLPTTLRDDMQALRALEGQESRKQGTEAGPQGQAAAAAEQAAAMAAAAELSDGLTCEGLALRWRVQQKRALANCVRLADRVLGPEAAAPAPRAAAAAAAATARGPAQRPPPRRPAA</sequence>
<dbReference type="PANTHER" id="PTHR13271">
    <property type="entry name" value="UNCHARACTERIZED PUTATIVE METHYLTRANSFERASE"/>
    <property type="match status" value="1"/>
</dbReference>
<dbReference type="OrthoDB" id="441812at2759"/>
<dbReference type="AlphaFoldDB" id="A0A836C6T5"/>
<evidence type="ECO:0000313" key="7">
    <source>
        <dbReference type="Proteomes" id="UP000612055"/>
    </source>
</evidence>
<protein>
    <recommendedName>
        <fullName evidence="5">Rubisco LSMT substrate-binding domain-containing protein</fullName>
    </recommendedName>
</protein>
<feature type="region of interest" description="Disordered" evidence="4">
    <location>
        <begin position="205"/>
        <end position="299"/>
    </location>
</feature>
<dbReference type="Gene3D" id="3.90.1420.10">
    <property type="entry name" value="Rubisco LSMT, substrate-binding domain"/>
    <property type="match status" value="1"/>
</dbReference>
<reference evidence="6" key="1">
    <citation type="journal article" date="2020" name="bioRxiv">
        <title>Comparative genomics of Chlamydomonas.</title>
        <authorList>
            <person name="Craig R.J."/>
            <person name="Hasan A.R."/>
            <person name="Ness R.W."/>
            <person name="Keightley P.D."/>
        </authorList>
    </citation>
    <scope>NUCLEOTIDE SEQUENCE</scope>
    <source>
        <strain evidence="6">CCAP 11/70</strain>
    </source>
</reference>
<dbReference type="GO" id="GO:0032259">
    <property type="term" value="P:methylation"/>
    <property type="evidence" value="ECO:0007669"/>
    <property type="project" value="UniProtKB-KW"/>
</dbReference>
<keyword evidence="1" id="KW-0489">Methyltransferase</keyword>
<organism evidence="6 7">
    <name type="scientific">Edaphochlamys debaryana</name>
    <dbReference type="NCBI Taxonomy" id="47281"/>
    <lineage>
        <taxon>Eukaryota</taxon>
        <taxon>Viridiplantae</taxon>
        <taxon>Chlorophyta</taxon>
        <taxon>core chlorophytes</taxon>
        <taxon>Chlorophyceae</taxon>
        <taxon>CS clade</taxon>
        <taxon>Chlamydomonadales</taxon>
        <taxon>Chlamydomonadales incertae sedis</taxon>
        <taxon>Edaphochlamys</taxon>
    </lineage>
</organism>
<dbReference type="Gene3D" id="3.90.1410.10">
    <property type="entry name" value="set domain protein methyltransferase, domain 1"/>
    <property type="match status" value="1"/>
</dbReference>
<dbReference type="Pfam" id="PF09273">
    <property type="entry name" value="Rubis-subs-bind"/>
    <property type="match status" value="1"/>
</dbReference>
<evidence type="ECO:0000256" key="1">
    <source>
        <dbReference type="ARBA" id="ARBA00022603"/>
    </source>
</evidence>
<feature type="domain" description="Rubisco LSMT substrate-binding" evidence="5">
    <location>
        <begin position="384"/>
        <end position="509"/>
    </location>
</feature>
<proteinExistence type="predicted"/>
<gene>
    <name evidence="6" type="ORF">HYH03_001056</name>
</gene>
<dbReference type="Proteomes" id="UP000612055">
    <property type="component" value="Unassembled WGS sequence"/>
</dbReference>
<evidence type="ECO:0000259" key="5">
    <source>
        <dbReference type="Pfam" id="PF09273"/>
    </source>
</evidence>
<feature type="compositionally biased region" description="Low complexity" evidence="4">
    <location>
        <begin position="524"/>
        <end position="544"/>
    </location>
</feature>
<keyword evidence="2" id="KW-0808">Transferase</keyword>
<feature type="region of interest" description="Disordered" evidence="4">
    <location>
        <begin position="524"/>
        <end position="554"/>
    </location>
</feature>
<evidence type="ECO:0000256" key="3">
    <source>
        <dbReference type="ARBA" id="ARBA00022691"/>
    </source>
</evidence>
<dbReference type="PANTHER" id="PTHR13271:SF140">
    <property type="entry name" value="SET DOMAIN-CONTAINING PROTEIN"/>
    <property type="match status" value="1"/>
</dbReference>
<evidence type="ECO:0000256" key="4">
    <source>
        <dbReference type="SAM" id="MobiDB-lite"/>
    </source>
</evidence>
<keyword evidence="7" id="KW-1185">Reference proteome</keyword>
<dbReference type="InterPro" id="IPR050600">
    <property type="entry name" value="SETD3_SETD6_MTase"/>
</dbReference>
<dbReference type="EMBL" id="JAEHOE010000002">
    <property type="protein sequence ID" value="KAG2501249.1"/>
    <property type="molecule type" value="Genomic_DNA"/>
</dbReference>